<dbReference type="InterPro" id="IPR011676">
    <property type="entry name" value="DUF1618"/>
</dbReference>
<dbReference type="PANTHER" id="PTHR33074">
    <property type="entry name" value="EXPRESSED PROTEIN-RELATED"/>
    <property type="match status" value="1"/>
</dbReference>
<evidence type="ECO:0000313" key="2">
    <source>
        <dbReference type="EMBL" id="CAL5082454.1"/>
    </source>
</evidence>
<protein>
    <recommendedName>
        <fullName evidence="1">DUF1618 domain-containing protein</fullName>
    </recommendedName>
</protein>
<feature type="domain" description="DUF1618" evidence="1">
    <location>
        <begin position="212"/>
        <end position="335"/>
    </location>
</feature>
<dbReference type="PANTHER" id="PTHR33074:SF42">
    <property type="entry name" value="DUF1618 DOMAIN-CONTAINING PROTEIN"/>
    <property type="match status" value="1"/>
</dbReference>
<evidence type="ECO:0000259" key="1">
    <source>
        <dbReference type="Pfam" id="PF07762"/>
    </source>
</evidence>
<keyword evidence="3" id="KW-1185">Reference proteome</keyword>
<reference evidence="2 3" key="2">
    <citation type="submission" date="2024-10" db="EMBL/GenBank/DDBJ databases">
        <authorList>
            <person name="Ryan C."/>
        </authorList>
    </citation>
    <scope>NUCLEOTIDE SEQUENCE [LARGE SCALE GENOMIC DNA]</scope>
</reference>
<dbReference type="EMBL" id="OZ075117">
    <property type="protein sequence ID" value="CAL5082454.1"/>
    <property type="molecule type" value="Genomic_DNA"/>
</dbReference>
<name>A0ABC9FWE0_9POAL</name>
<accession>A0ABC9FWE0</accession>
<proteinExistence type="predicted"/>
<dbReference type="Proteomes" id="UP001497457">
    <property type="component" value="Chromosome 7b"/>
</dbReference>
<dbReference type="AlphaFoldDB" id="A0ABC9FWE0"/>
<organism evidence="2 3">
    <name type="scientific">Urochloa decumbens</name>
    <dbReference type="NCBI Taxonomy" id="240449"/>
    <lineage>
        <taxon>Eukaryota</taxon>
        <taxon>Viridiplantae</taxon>
        <taxon>Streptophyta</taxon>
        <taxon>Embryophyta</taxon>
        <taxon>Tracheophyta</taxon>
        <taxon>Spermatophyta</taxon>
        <taxon>Magnoliopsida</taxon>
        <taxon>Liliopsida</taxon>
        <taxon>Poales</taxon>
        <taxon>Poaceae</taxon>
        <taxon>PACMAD clade</taxon>
        <taxon>Panicoideae</taxon>
        <taxon>Panicodae</taxon>
        <taxon>Paniceae</taxon>
        <taxon>Melinidinae</taxon>
        <taxon>Urochloa</taxon>
    </lineage>
</organism>
<gene>
    <name evidence="2" type="ORF">URODEC1_LOCUS109310</name>
</gene>
<sequence length="389" mass="42955">MNLQFLTAPLPIHPGDPGPPPGSILLDVSGYINDCTNATTAESFTKAGKRIKVTFWAARPPRGSCFTVHSPDLDPSEFGAGPKILTTEGDLVLLRVPSCPPCCARTHDYFVYQAGSAAESKRPSLDLIPTPPPDHFSDYQAGLLRCRDRDMYFVALLCWAPGEGQYDFHLYNSETGMWSNKLMHLDSRQKKLLHVYSSKVITIGGELGSIGWVDLSWGILICDVLLDSSELRYIPLPPPAVPKPFGGAPSFLRDAIVLEGYIRYFEMCVYKAGGKGDRGWEALTWRRKDSWNKWEEDFVIDVSEDSVQEADEQPTLKGSYAGYPVLSSHDAGVVYIIDRQSCPGENAPVIAVDMRKQTLKGVADYCSGRILGYSFAFCASGISKHLRTM</sequence>
<dbReference type="Pfam" id="PF07762">
    <property type="entry name" value="DUF1618"/>
    <property type="match status" value="1"/>
</dbReference>
<reference evidence="3" key="1">
    <citation type="submission" date="2024-06" db="EMBL/GenBank/DDBJ databases">
        <authorList>
            <person name="Ryan C."/>
        </authorList>
    </citation>
    <scope>NUCLEOTIDE SEQUENCE [LARGE SCALE GENOMIC DNA]</scope>
</reference>
<evidence type="ECO:0000313" key="3">
    <source>
        <dbReference type="Proteomes" id="UP001497457"/>
    </source>
</evidence>